<gene>
    <name evidence="2" type="ORF">LIER_42440</name>
</gene>
<dbReference type="InterPro" id="IPR001584">
    <property type="entry name" value="Integrase_cat-core"/>
</dbReference>
<dbReference type="PANTHER" id="PTHR37984:SF5">
    <property type="entry name" value="PROTEIN NYNRIN-LIKE"/>
    <property type="match status" value="1"/>
</dbReference>
<comment type="caution">
    <text evidence="2">The sequence shown here is derived from an EMBL/GenBank/DDBJ whole genome shotgun (WGS) entry which is preliminary data.</text>
</comment>
<dbReference type="AlphaFoldDB" id="A0AAV3RPL2"/>
<feature type="domain" description="Integrase catalytic" evidence="1">
    <location>
        <begin position="1"/>
        <end position="92"/>
    </location>
</feature>
<keyword evidence="3" id="KW-1185">Reference proteome</keyword>
<dbReference type="EMBL" id="BAABME010029435">
    <property type="protein sequence ID" value="GAA0183651.1"/>
    <property type="molecule type" value="Genomic_DNA"/>
</dbReference>
<dbReference type="PROSITE" id="PS50994">
    <property type="entry name" value="INTEGRASE"/>
    <property type="match status" value="1"/>
</dbReference>
<dbReference type="SUPFAM" id="SSF53098">
    <property type="entry name" value="Ribonuclease H-like"/>
    <property type="match status" value="1"/>
</dbReference>
<dbReference type="Gene3D" id="3.30.420.10">
    <property type="entry name" value="Ribonuclease H-like superfamily/Ribonuclease H"/>
    <property type="match status" value="1"/>
</dbReference>
<dbReference type="InterPro" id="IPR036397">
    <property type="entry name" value="RNaseH_sf"/>
</dbReference>
<evidence type="ECO:0000313" key="2">
    <source>
        <dbReference type="EMBL" id="GAA0183651.1"/>
    </source>
</evidence>
<accession>A0AAV3RPL2</accession>
<dbReference type="Proteomes" id="UP001454036">
    <property type="component" value="Unassembled WGS sequence"/>
</dbReference>
<dbReference type="Pfam" id="PF00665">
    <property type="entry name" value="rve"/>
    <property type="match status" value="1"/>
</dbReference>
<organism evidence="2 3">
    <name type="scientific">Lithospermum erythrorhizon</name>
    <name type="common">Purple gromwell</name>
    <name type="synonym">Lithospermum officinale var. erythrorhizon</name>
    <dbReference type="NCBI Taxonomy" id="34254"/>
    <lineage>
        <taxon>Eukaryota</taxon>
        <taxon>Viridiplantae</taxon>
        <taxon>Streptophyta</taxon>
        <taxon>Embryophyta</taxon>
        <taxon>Tracheophyta</taxon>
        <taxon>Spermatophyta</taxon>
        <taxon>Magnoliopsida</taxon>
        <taxon>eudicotyledons</taxon>
        <taxon>Gunneridae</taxon>
        <taxon>Pentapetalae</taxon>
        <taxon>asterids</taxon>
        <taxon>lamiids</taxon>
        <taxon>Boraginales</taxon>
        <taxon>Boraginaceae</taxon>
        <taxon>Boraginoideae</taxon>
        <taxon>Lithospermeae</taxon>
        <taxon>Lithospermum</taxon>
    </lineage>
</organism>
<proteinExistence type="predicted"/>
<evidence type="ECO:0000313" key="3">
    <source>
        <dbReference type="Proteomes" id="UP001454036"/>
    </source>
</evidence>
<dbReference type="GO" id="GO:0015074">
    <property type="term" value="P:DNA integration"/>
    <property type="evidence" value="ECO:0007669"/>
    <property type="project" value="InterPro"/>
</dbReference>
<reference evidence="2 3" key="1">
    <citation type="submission" date="2024-01" db="EMBL/GenBank/DDBJ databases">
        <title>The complete chloroplast genome sequence of Lithospermum erythrorhizon: insights into the phylogenetic relationship among Boraginaceae species and the maternal lineages of purple gromwells.</title>
        <authorList>
            <person name="Okada T."/>
            <person name="Watanabe K."/>
        </authorList>
    </citation>
    <scope>NUCLEOTIDE SEQUENCE [LARGE SCALE GENOMIC DNA]</scope>
</reference>
<dbReference type="GO" id="GO:0003676">
    <property type="term" value="F:nucleic acid binding"/>
    <property type="evidence" value="ECO:0007669"/>
    <property type="project" value="InterPro"/>
</dbReference>
<dbReference type="InterPro" id="IPR012337">
    <property type="entry name" value="RNaseH-like_sf"/>
</dbReference>
<dbReference type="PANTHER" id="PTHR37984">
    <property type="entry name" value="PROTEIN CBG26694"/>
    <property type="match status" value="1"/>
</dbReference>
<sequence length="92" mass="10437">MVPLKKTRGEDVTHFLWKNILTRFGIPKILVSDNAPQFEGQVLADFCKKFGIDHIFAPVYYTQSNEQLEVMNRIIFKGIKNNLLHSGKSGGS</sequence>
<protein>
    <recommendedName>
        <fullName evidence="1">Integrase catalytic domain-containing protein</fullName>
    </recommendedName>
</protein>
<dbReference type="InterPro" id="IPR050951">
    <property type="entry name" value="Retrovirus_Pol_polyprotein"/>
</dbReference>
<evidence type="ECO:0000259" key="1">
    <source>
        <dbReference type="PROSITE" id="PS50994"/>
    </source>
</evidence>
<name>A0AAV3RPL2_LITER</name>